<organism evidence="3 4">
    <name type="scientific">Papaver nudicaule</name>
    <name type="common">Iceland poppy</name>
    <dbReference type="NCBI Taxonomy" id="74823"/>
    <lineage>
        <taxon>Eukaryota</taxon>
        <taxon>Viridiplantae</taxon>
        <taxon>Streptophyta</taxon>
        <taxon>Embryophyta</taxon>
        <taxon>Tracheophyta</taxon>
        <taxon>Spermatophyta</taxon>
        <taxon>Magnoliopsida</taxon>
        <taxon>Ranunculales</taxon>
        <taxon>Papaveraceae</taxon>
        <taxon>Papaveroideae</taxon>
        <taxon>Papaver</taxon>
    </lineage>
</organism>
<accession>A0AA42AUD7</accession>
<dbReference type="Proteomes" id="UP001177140">
    <property type="component" value="Unassembled WGS sequence"/>
</dbReference>
<evidence type="ECO:0000256" key="2">
    <source>
        <dbReference type="SAM" id="Phobius"/>
    </source>
</evidence>
<name>A0AA42AUD7_PAPNU</name>
<keyword evidence="4" id="KW-1185">Reference proteome</keyword>
<keyword evidence="2" id="KW-1133">Transmembrane helix</keyword>
<dbReference type="EMBL" id="JAJJMA010217849">
    <property type="protein sequence ID" value="MCL7040920.1"/>
    <property type="molecule type" value="Genomic_DNA"/>
</dbReference>
<proteinExistence type="predicted"/>
<protein>
    <submittedName>
        <fullName evidence="3">Uncharacterized protein</fullName>
    </submittedName>
</protein>
<reference evidence="3" key="1">
    <citation type="submission" date="2022-03" db="EMBL/GenBank/DDBJ databases">
        <title>A functionally conserved STORR gene fusion in Papaver species that diverged 16.8 million years ago.</title>
        <authorList>
            <person name="Catania T."/>
        </authorList>
    </citation>
    <scope>NUCLEOTIDE SEQUENCE</scope>
    <source>
        <strain evidence="3">S-191538</strain>
    </source>
</reference>
<sequence length="97" mass="10855">MASISTRFSRTIFLVMFLLIDFNLLRTVIPDKDGNQTVYTVTNINTSRKLLRAPLLTHIPPSPRANHPWPVYLRRPPRDSPPGNPSSHSVAPPPADS</sequence>
<dbReference type="AlphaFoldDB" id="A0AA42AUD7"/>
<evidence type="ECO:0000256" key="1">
    <source>
        <dbReference type="SAM" id="MobiDB-lite"/>
    </source>
</evidence>
<gene>
    <name evidence="3" type="ORF">MKW94_027236</name>
</gene>
<keyword evidence="2" id="KW-0472">Membrane</keyword>
<keyword evidence="2" id="KW-0812">Transmembrane</keyword>
<feature type="transmembrane region" description="Helical" evidence="2">
    <location>
        <begin position="12"/>
        <end position="29"/>
    </location>
</feature>
<evidence type="ECO:0000313" key="4">
    <source>
        <dbReference type="Proteomes" id="UP001177140"/>
    </source>
</evidence>
<feature type="region of interest" description="Disordered" evidence="1">
    <location>
        <begin position="61"/>
        <end position="97"/>
    </location>
</feature>
<evidence type="ECO:0000313" key="3">
    <source>
        <dbReference type="EMBL" id="MCL7040920.1"/>
    </source>
</evidence>
<comment type="caution">
    <text evidence="3">The sequence shown here is derived from an EMBL/GenBank/DDBJ whole genome shotgun (WGS) entry which is preliminary data.</text>
</comment>